<dbReference type="PANTHER" id="PTHR11777">
    <property type="entry name" value="ALANYL-TRNA SYNTHETASE"/>
    <property type="match status" value="1"/>
</dbReference>
<gene>
    <name evidence="15" type="ORF">MNBD_ALPHA06-137</name>
</gene>
<evidence type="ECO:0000256" key="2">
    <source>
        <dbReference type="ARBA" id="ARBA00008226"/>
    </source>
</evidence>
<evidence type="ECO:0000256" key="13">
    <source>
        <dbReference type="ARBA" id="ARBA00023146"/>
    </source>
</evidence>
<dbReference type="SUPFAM" id="SSF50447">
    <property type="entry name" value="Translation proteins"/>
    <property type="match status" value="1"/>
</dbReference>
<comment type="similarity">
    <text evidence="2">Belongs to the class-II aminoacyl-tRNA synthetase family.</text>
</comment>
<dbReference type="GO" id="GO:0006419">
    <property type="term" value="P:alanyl-tRNA aminoacylation"/>
    <property type="evidence" value="ECO:0007669"/>
    <property type="project" value="InterPro"/>
</dbReference>
<keyword evidence="11" id="KW-0694">RNA-binding</keyword>
<dbReference type="Pfam" id="PF07973">
    <property type="entry name" value="tRNA_SAD"/>
    <property type="match status" value="1"/>
</dbReference>
<keyword evidence="10" id="KW-0067">ATP-binding</keyword>
<comment type="cofactor">
    <cofactor evidence="1">
        <name>Zn(2+)</name>
        <dbReference type="ChEBI" id="CHEBI:29105"/>
    </cofactor>
</comment>
<keyword evidence="8" id="KW-0547">Nucleotide-binding</keyword>
<protein>
    <recommendedName>
        <fullName evidence="4">Alanine--tRNA ligase</fullName>
        <ecNumber evidence="3">6.1.1.7</ecNumber>
    </recommendedName>
</protein>
<dbReference type="Gene3D" id="3.10.310.40">
    <property type="match status" value="1"/>
</dbReference>
<evidence type="ECO:0000256" key="12">
    <source>
        <dbReference type="ARBA" id="ARBA00022917"/>
    </source>
</evidence>
<evidence type="ECO:0000256" key="6">
    <source>
        <dbReference type="ARBA" id="ARBA00022598"/>
    </source>
</evidence>
<evidence type="ECO:0000256" key="9">
    <source>
        <dbReference type="ARBA" id="ARBA00022833"/>
    </source>
</evidence>
<dbReference type="PRINTS" id="PR00980">
    <property type="entry name" value="TRNASYNTHALA"/>
</dbReference>
<accession>A0A3B0R039</accession>
<dbReference type="FunFam" id="3.30.54.20:FF:000001">
    <property type="entry name" value="Alanine--tRNA ligase"/>
    <property type="match status" value="1"/>
</dbReference>
<dbReference type="InterPro" id="IPR045864">
    <property type="entry name" value="aa-tRNA-synth_II/BPL/LPL"/>
</dbReference>
<dbReference type="SMART" id="SM00863">
    <property type="entry name" value="tRNA_SAD"/>
    <property type="match status" value="1"/>
</dbReference>
<evidence type="ECO:0000313" key="15">
    <source>
        <dbReference type="EMBL" id="VAV86870.1"/>
    </source>
</evidence>
<keyword evidence="12" id="KW-0648">Protein biosynthesis</keyword>
<dbReference type="GO" id="GO:0046872">
    <property type="term" value="F:metal ion binding"/>
    <property type="evidence" value="ECO:0007669"/>
    <property type="project" value="UniProtKB-KW"/>
</dbReference>
<evidence type="ECO:0000256" key="4">
    <source>
        <dbReference type="ARBA" id="ARBA00017959"/>
    </source>
</evidence>
<evidence type="ECO:0000256" key="5">
    <source>
        <dbReference type="ARBA" id="ARBA00022555"/>
    </source>
</evidence>
<dbReference type="InterPro" id="IPR002318">
    <property type="entry name" value="Ala-tRNA-lgiase_IIc"/>
</dbReference>
<dbReference type="InterPro" id="IPR018162">
    <property type="entry name" value="Ala-tRNA-ligase_IIc_anticod-bd"/>
</dbReference>
<keyword evidence="7" id="KW-0479">Metal-binding</keyword>
<evidence type="ECO:0000256" key="3">
    <source>
        <dbReference type="ARBA" id="ARBA00013168"/>
    </source>
</evidence>
<keyword evidence="6 15" id="KW-0436">Ligase</keyword>
<dbReference type="FunFam" id="3.30.930.10:FF:000004">
    <property type="entry name" value="Alanine--tRNA ligase"/>
    <property type="match status" value="1"/>
</dbReference>
<dbReference type="GO" id="GO:0045892">
    <property type="term" value="P:negative regulation of DNA-templated transcription"/>
    <property type="evidence" value="ECO:0007669"/>
    <property type="project" value="TreeGrafter"/>
</dbReference>
<proteinExistence type="inferred from homology"/>
<keyword evidence="13 15" id="KW-0030">Aminoacyl-tRNA synthetase</keyword>
<feature type="domain" description="Alanyl-transfer RNA synthetases family profile" evidence="14">
    <location>
        <begin position="2"/>
        <end position="717"/>
    </location>
</feature>
<dbReference type="HAMAP" id="MF_00036_B">
    <property type="entry name" value="Ala_tRNA_synth_B"/>
    <property type="match status" value="1"/>
</dbReference>
<dbReference type="InterPro" id="IPR023033">
    <property type="entry name" value="Ala_tRNA_ligase_euk/bac"/>
</dbReference>
<organism evidence="15">
    <name type="scientific">hydrothermal vent metagenome</name>
    <dbReference type="NCBI Taxonomy" id="652676"/>
    <lineage>
        <taxon>unclassified sequences</taxon>
        <taxon>metagenomes</taxon>
        <taxon>ecological metagenomes</taxon>
    </lineage>
</organism>
<keyword evidence="5" id="KW-0820">tRNA-binding</keyword>
<dbReference type="CDD" id="cd00673">
    <property type="entry name" value="AlaRS_core"/>
    <property type="match status" value="1"/>
</dbReference>
<dbReference type="EC" id="6.1.1.7" evidence="3"/>
<dbReference type="InterPro" id="IPR050058">
    <property type="entry name" value="Ala-tRNA_ligase"/>
</dbReference>
<dbReference type="NCBIfam" id="TIGR00344">
    <property type="entry name" value="alaS"/>
    <property type="match status" value="1"/>
</dbReference>
<dbReference type="InterPro" id="IPR012947">
    <property type="entry name" value="tRNA_SAD"/>
</dbReference>
<dbReference type="Gene3D" id="3.30.980.10">
    <property type="entry name" value="Threonyl-trna Synthetase, Chain A, domain 2"/>
    <property type="match status" value="1"/>
</dbReference>
<dbReference type="GO" id="GO:0005524">
    <property type="term" value="F:ATP binding"/>
    <property type="evidence" value="ECO:0007669"/>
    <property type="project" value="UniProtKB-KW"/>
</dbReference>
<sequence length="882" mass="96174">MQSMNDIRAAFLRYFEDREHKIVPSAHVVPENDPTLLFTNAGMVQFKNVFTGLETRSYNRAVSAQKCIRAGGKHNDLDNVGFTARHHTFFEMLGNFSFGDYFKEEAIYYAWEFLTKELGVDASRLLATVYAEDETAATLWKKISGLPENRIIRISTSDNFWSMGDTGPCGPCSEIFYDHGEHIAGGPPGSADEDGDRFVEIWNLVFMQYNQPGDGSRIDLPKPSIDTGMGLERITAVLQGVHDNYDTDLFKNLIAASEHFTGTQAQGRQAASHRVISDHLRSCAFMLADGVMPANEGRGYVLRRIMRRAMRHANLLGVNEPLLHKLVPALVEQMGGAYPELISQQELITRNFLQEEQRFLRTLSRGMSLLEAETKDMDKGAMLSGEVAFKLYDTFGFPLDLTEDALRLRQIKVDNKGFAAAMQIQKDKARAAWKGSGDRSDNSAWIKLASSLKATKFVGYERRSGASKLLAMVVDGKQTSDAAQGQSVEMCFETTPFYAESGGQAGDIGKLVFANGAVVEVHDTIKVGGLHVLRGEVGTGSVSQDEIADAQVDSLARSKTEQNHSATHLLHAALRRRLGPQVLQKGSYVGPDRLRFDFSCGHPVSADDLRAIEREVNDIIWQNQAVTTQITTPEQAKKSGAMALFGEKYGDEVRVLSMGSAPDKLDETYSIELCGGTHVARTADIGLLRIIGESSVASGIRRIEALTAEAARQSYLDDTKQLQQTADQMKTPTAQVAKRVKTLLLERRQLETKLSDAMKNLALGASSTASANKLEEIGGISFVGRIADGIGGKDLRELVDREKAKLDSGVVAFIGVTEGRAAVCIGVTKNLTEQINAVELVRIAAAALGGKGGGGRPDMAQAGGPDGKNAEAALQAIREIMQ</sequence>
<dbReference type="FunFam" id="3.30.980.10:FF:000004">
    <property type="entry name" value="Alanine--tRNA ligase, cytoplasmic"/>
    <property type="match status" value="1"/>
</dbReference>
<evidence type="ECO:0000256" key="11">
    <source>
        <dbReference type="ARBA" id="ARBA00022884"/>
    </source>
</evidence>
<dbReference type="InterPro" id="IPR018163">
    <property type="entry name" value="Thr/Ala-tRNA-synth_IIc_edit"/>
</dbReference>
<dbReference type="Gene3D" id="3.30.54.20">
    <property type="match status" value="1"/>
</dbReference>
<evidence type="ECO:0000256" key="7">
    <source>
        <dbReference type="ARBA" id="ARBA00022723"/>
    </source>
</evidence>
<dbReference type="FunFam" id="3.10.310.40:FF:000001">
    <property type="entry name" value="Alanine--tRNA ligase"/>
    <property type="match status" value="1"/>
</dbReference>
<dbReference type="PROSITE" id="PS50860">
    <property type="entry name" value="AA_TRNA_LIGASE_II_ALA"/>
    <property type="match status" value="1"/>
</dbReference>
<dbReference type="InterPro" id="IPR018165">
    <property type="entry name" value="Ala-tRNA-synth_IIc_core"/>
</dbReference>
<dbReference type="Pfam" id="PF02272">
    <property type="entry name" value="DHHA1"/>
    <property type="match status" value="1"/>
</dbReference>
<dbReference type="Gene3D" id="2.40.30.130">
    <property type="match status" value="1"/>
</dbReference>
<name>A0A3B0R039_9ZZZZ</name>
<dbReference type="Gene3D" id="3.30.930.10">
    <property type="entry name" value="Bira Bifunctional Protein, Domain 2"/>
    <property type="match status" value="1"/>
</dbReference>
<reference evidence="15" key="1">
    <citation type="submission" date="2018-06" db="EMBL/GenBank/DDBJ databases">
        <authorList>
            <person name="Zhirakovskaya E."/>
        </authorList>
    </citation>
    <scope>NUCLEOTIDE SEQUENCE</scope>
</reference>
<dbReference type="InterPro" id="IPR003156">
    <property type="entry name" value="DHHA1_dom"/>
</dbReference>
<dbReference type="InterPro" id="IPR018164">
    <property type="entry name" value="Ala-tRNA-synth_IIc_N"/>
</dbReference>
<evidence type="ECO:0000256" key="10">
    <source>
        <dbReference type="ARBA" id="ARBA00022840"/>
    </source>
</evidence>
<dbReference type="PANTHER" id="PTHR11777:SF9">
    <property type="entry name" value="ALANINE--TRNA LIGASE, CYTOPLASMIC"/>
    <property type="match status" value="1"/>
</dbReference>
<evidence type="ECO:0000256" key="1">
    <source>
        <dbReference type="ARBA" id="ARBA00001947"/>
    </source>
</evidence>
<evidence type="ECO:0000259" key="14">
    <source>
        <dbReference type="PROSITE" id="PS50860"/>
    </source>
</evidence>
<dbReference type="GO" id="GO:0004813">
    <property type="term" value="F:alanine-tRNA ligase activity"/>
    <property type="evidence" value="ECO:0007669"/>
    <property type="project" value="UniProtKB-EC"/>
</dbReference>
<keyword evidence="9" id="KW-0862">Zinc</keyword>
<dbReference type="GO" id="GO:0000049">
    <property type="term" value="F:tRNA binding"/>
    <property type="evidence" value="ECO:0007669"/>
    <property type="project" value="UniProtKB-KW"/>
</dbReference>
<dbReference type="InterPro" id="IPR009000">
    <property type="entry name" value="Transl_B-barrel_sf"/>
</dbReference>
<dbReference type="EMBL" id="UOEE01000017">
    <property type="protein sequence ID" value="VAV86870.1"/>
    <property type="molecule type" value="Genomic_DNA"/>
</dbReference>
<dbReference type="SUPFAM" id="SSF55681">
    <property type="entry name" value="Class II aaRS and biotin synthetases"/>
    <property type="match status" value="1"/>
</dbReference>
<dbReference type="Pfam" id="PF01411">
    <property type="entry name" value="tRNA-synt_2c"/>
    <property type="match status" value="1"/>
</dbReference>
<evidence type="ECO:0000256" key="8">
    <source>
        <dbReference type="ARBA" id="ARBA00022741"/>
    </source>
</evidence>
<dbReference type="SUPFAM" id="SSF101353">
    <property type="entry name" value="Putative anticodon-binding domain of alanyl-tRNA synthetase (AlaRS)"/>
    <property type="match status" value="1"/>
</dbReference>
<dbReference type="GO" id="GO:0005829">
    <property type="term" value="C:cytosol"/>
    <property type="evidence" value="ECO:0007669"/>
    <property type="project" value="TreeGrafter"/>
</dbReference>
<dbReference type="GO" id="GO:0002161">
    <property type="term" value="F:aminoacyl-tRNA deacylase activity"/>
    <property type="evidence" value="ECO:0007669"/>
    <property type="project" value="TreeGrafter"/>
</dbReference>
<dbReference type="AlphaFoldDB" id="A0A3B0R039"/>
<dbReference type="SUPFAM" id="SSF55186">
    <property type="entry name" value="ThrRS/AlaRS common domain"/>
    <property type="match status" value="1"/>
</dbReference>